<organism evidence="1 2">
    <name type="scientific">Trichoderma harzianum CBS 226.95</name>
    <dbReference type="NCBI Taxonomy" id="983964"/>
    <lineage>
        <taxon>Eukaryota</taxon>
        <taxon>Fungi</taxon>
        <taxon>Dikarya</taxon>
        <taxon>Ascomycota</taxon>
        <taxon>Pezizomycotina</taxon>
        <taxon>Sordariomycetes</taxon>
        <taxon>Hypocreomycetidae</taxon>
        <taxon>Hypocreales</taxon>
        <taxon>Hypocreaceae</taxon>
        <taxon>Trichoderma</taxon>
    </lineage>
</organism>
<proteinExistence type="predicted"/>
<dbReference type="RefSeq" id="XP_024777855.1">
    <property type="nucleotide sequence ID" value="XM_024914552.1"/>
</dbReference>
<reference evidence="1 2" key="1">
    <citation type="submission" date="2016-07" db="EMBL/GenBank/DDBJ databases">
        <title>Multiple horizontal gene transfer events from other fungi enriched the ability of initially mycotrophic Trichoderma (Ascomycota) to feed on dead plant biomass.</title>
        <authorList>
            <consortium name="DOE Joint Genome Institute"/>
            <person name="Aerts A."/>
            <person name="Atanasova L."/>
            <person name="Chenthamara K."/>
            <person name="Zhang J."/>
            <person name="Grujic M."/>
            <person name="Henrissat B."/>
            <person name="Kuo A."/>
            <person name="Salamov A."/>
            <person name="Lipzen A."/>
            <person name="Labutti K."/>
            <person name="Barry K."/>
            <person name="Miao Y."/>
            <person name="Rahimi M.J."/>
            <person name="Shen Q."/>
            <person name="Grigoriev I.V."/>
            <person name="Kubicek C.P."/>
            <person name="Druzhinina I.S."/>
        </authorList>
    </citation>
    <scope>NUCLEOTIDE SEQUENCE [LARGE SCALE GENOMIC DNA]</scope>
    <source>
        <strain evidence="1 2">CBS 226.95</strain>
    </source>
</reference>
<name>A0A2T4AMP9_TRIHA</name>
<dbReference type="EMBL" id="KZ679677">
    <property type="protein sequence ID" value="PTB58178.1"/>
    <property type="molecule type" value="Genomic_DNA"/>
</dbReference>
<keyword evidence="2" id="KW-1185">Reference proteome</keyword>
<evidence type="ECO:0000313" key="1">
    <source>
        <dbReference type="EMBL" id="PTB58178.1"/>
    </source>
</evidence>
<evidence type="ECO:0000313" key="2">
    <source>
        <dbReference type="Proteomes" id="UP000241690"/>
    </source>
</evidence>
<protein>
    <submittedName>
        <fullName evidence="1">Uncharacterized protein</fullName>
    </submittedName>
</protein>
<dbReference type="GeneID" id="36623117"/>
<accession>A0A2T4AMP9</accession>
<dbReference type="AlphaFoldDB" id="A0A2T4AMP9"/>
<dbReference type="Proteomes" id="UP000241690">
    <property type="component" value="Unassembled WGS sequence"/>
</dbReference>
<gene>
    <name evidence="1" type="ORF">M431DRAFT_359833</name>
</gene>
<sequence>MGCIGGPLRPESLDRQSTSAFALPCFGLLLLYLGASDLTMPACFVRGQVSRFRSSITQAWNYQISLPANLSRGAHGFGDAAWDGAANFSPLLDWIPPLDPQRTHPATLVVGDSWILRPSAVGSPADTGAMEPRPFPPLLIASSIFAVQSAVNVSTTLSGSMSWPLHSPSRVAHVIANPAFNLHLDIASPGNWVKTPAASQRPHPSLSCCVLSMLWYYGSY</sequence>